<keyword evidence="1" id="KW-1133">Transmembrane helix</keyword>
<organism evidence="2">
    <name type="scientific">uncultured prokaryote</name>
    <dbReference type="NCBI Taxonomy" id="198431"/>
    <lineage>
        <taxon>unclassified sequences</taxon>
        <taxon>environmental samples</taxon>
    </lineage>
</organism>
<protein>
    <submittedName>
        <fullName evidence="2">Uncharacterized protein</fullName>
    </submittedName>
</protein>
<name>A0A0H5QCE3_9ZZZZ</name>
<proteinExistence type="predicted"/>
<dbReference type="AlphaFoldDB" id="A0A0H5QCE3"/>
<sequence>MSNFSTNDNRSMTNNANLQGAKVDNSITYVRGLSDEALTSSLSSIGSMVNSITNANLEAVRAVQQKDLVSETIKAKMNQQAIDNTINTTNKAINNAINTTNKAINTTNNAINSSNRNLGNIASSALSKLETGSKKIMSLIIAIAGIGAVLWIANKKGLLK</sequence>
<evidence type="ECO:0000256" key="1">
    <source>
        <dbReference type="SAM" id="Phobius"/>
    </source>
</evidence>
<reference evidence="2" key="1">
    <citation type="submission" date="2015-06" db="EMBL/GenBank/DDBJ databases">
        <authorList>
            <person name="Joergensen T."/>
        </authorList>
    </citation>
    <scope>NUCLEOTIDE SEQUENCE</scope>
    <source>
        <strain evidence="2">RGRH0064</strain>
    </source>
</reference>
<accession>A0A0H5QCE3</accession>
<reference evidence="2" key="2">
    <citation type="submission" date="2015-07" db="EMBL/GenBank/DDBJ databases">
        <title>Plasmids, circular viruses and viroids from rat gut.</title>
        <authorList>
            <person name="Jorgensen T.J."/>
            <person name="Hansen M.A."/>
            <person name="Xu Z."/>
            <person name="Tabak M.A."/>
            <person name="Sorensen S.J."/>
            <person name="Hansen L.H."/>
        </authorList>
    </citation>
    <scope>NUCLEOTIDE SEQUENCE</scope>
    <source>
        <strain evidence="2">RGRH0064</strain>
    </source>
</reference>
<evidence type="ECO:0000313" key="2">
    <source>
        <dbReference type="EMBL" id="CRY93787.1"/>
    </source>
</evidence>
<keyword evidence="1" id="KW-0472">Membrane</keyword>
<feature type="transmembrane region" description="Helical" evidence="1">
    <location>
        <begin position="136"/>
        <end position="153"/>
    </location>
</feature>
<dbReference type="EMBL" id="LN852755">
    <property type="protein sequence ID" value="CRY93787.1"/>
    <property type="molecule type" value="Genomic_DNA"/>
</dbReference>
<keyword evidence="1" id="KW-0812">Transmembrane</keyword>